<name>A0AAW8Q0Z4_VIBPH</name>
<protein>
    <submittedName>
        <fullName evidence="2">Uncharacterized protein</fullName>
    </submittedName>
</protein>
<proteinExistence type="predicted"/>
<accession>A0AAW8Q0Z4</accession>
<reference evidence="2" key="1">
    <citation type="submission" date="2023-06" db="EMBL/GenBank/DDBJ databases">
        <title>Genomic Diversity of Vibrio spp. and Metagenomic Analysis of Pathogens in Florida Gulf Coastal Waters Following Hurricane Ian.</title>
        <authorList>
            <person name="Brumfield K.D."/>
        </authorList>
    </citation>
    <scope>NUCLEOTIDE SEQUENCE</scope>
    <source>
        <strain evidence="2">WBS2B-138</strain>
    </source>
</reference>
<sequence>MALHSRLLIAAIATTLTLPVSASYFSDKNINSDDNYHLDPNRLKNGTQAINGATSYSSHSSKQVLTLNLAPVESYAAAEKACRAKGTVYVREYKASDCGYKRVGTVTYNEYRVYNWNNNLKRCEDTYKQVVVDRWCRRDKD</sequence>
<dbReference type="EMBL" id="JAUHGG010000003">
    <property type="protein sequence ID" value="MDS1821264.1"/>
    <property type="molecule type" value="Genomic_DNA"/>
</dbReference>
<evidence type="ECO:0000256" key="1">
    <source>
        <dbReference type="SAM" id="SignalP"/>
    </source>
</evidence>
<comment type="caution">
    <text evidence="2">The sequence shown here is derived from an EMBL/GenBank/DDBJ whole genome shotgun (WGS) entry which is preliminary data.</text>
</comment>
<feature type="signal peptide" evidence="1">
    <location>
        <begin position="1"/>
        <end position="22"/>
    </location>
</feature>
<keyword evidence="1" id="KW-0732">Signal</keyword>
<dbReference type="RefSeq" id="WP_311020137.1">
    <property type="nucleotide sequence ID" value="NZ_JAUHGG010000003.1"/>
</dbReference>
<feature type="chain" id="PRO_5043846797" evidence="1">
    <location>
        <begin position="23"/>
        <end position="141"/>
    </location>
</feature>
<evidence type="ECO:0000313" key="2">
    <source>
        <dbReference type="EMBL" id="MDS1821264.1"/>
    </source>
</evidence>
<dbReference type="Proteomes" id="UP001253193">
    <property type="component" value="Unassembled WGS sequence"/>
</dbReference>
<evidence type="ECO:0000313" key="3">
    <source>
        <dbReference type="Proteomes" id="UP001253193"/>
    </source>
</evidence>
<organism evidence="2 3">
    <name type="scientific">Vibrio parahaemolyticus</name>
    <dbReference type="NCBI Taxonomy" id="670"/>
    <lineage>
        <taxon>Bacteria</taxon>
        <taxon>Pseudomonadati</taxon>
        <taxon>Pseudomonadota</taxon>
        <taxon>Gammaproteobacteria</taxon>
        <taxon>Vibrionales</taxon>
        <taxon>Vibrionaceae</taxon>
        <taxon>Vibrio</taxon>
    </lineage>
</organism>
<dbReference type="AlphaFoldDB" id="A0AAW8Q0Z4"/>
<gene>
    <name evidence="2" type="ORF">QX249_11370</name>
</gene>